<evidence type="ECO:0000256" key="15">
    <source>
        <dbReference type="ARBA" id="ARBA00034306"/>
    </source>
</evidence>
<evidence type="ECO:0000256" key="11">
    <source>
        <dbReference type="ARBA" id="ARBA00023163"/>
    </source>
</evidence>
<dbReference type="SMART" id="SM00385">
    <property type="entry name" value="CYCLIN"/>
    <property type="match status" value="1"/>
</dbReference>
<evidence type="ECO:0000259" key="18">
    <source>
        <dbReference type="SMART" id="SM00385"/>
    </source>
</evidence>
<dbReference type="EMBL" id="SCEB01215642">
    <property type="protein sequence ID" value="RXM28465.1"/>
    <property type="molecule type" value="Genomic_DNA"/>
</dbReference>
<evidence type="ECO:0000256" key="6">
    <source>
        <dbReference type="ARBA" id="ARBA00022618"/>
    </source>
</evidence>
<dbReference type="InterPro" id="IPR048258">
    <property type="entry name" value="Cyclins_cyclin-box"/>
</dbReference>
<dbReference type="GO" id="GO:0031410">
    <property type="term" value="C:cytoplasmic vesicle"/>
    <property type="evidence" value="ECO:0007669"/>
    <property type="project" value="UniProtKB-KW"/>
</dbReference>
<dbReference type="GO" id="GO:0051301">
    <property type="term" value="P:cell division"/>
    <property type="evidence" value="ECO:0007669"/>
    <property type="project" value="UniProtKB-KW"/>
</dbReference>
<dbReference type="GO" id="GO:0033299">
    <property type="term" value="P:secretion of lysosomal enzymes"/>
    <property type="evidence" value="ECO:0007669"/>
    <property type="project" value="TreeGrafter"/>
</dbReference>
<dbReference type="Gene3D" id="2.170.300.10">
    <property type="entry name" value="Tie2 ligand-binding domain superfamily"/>
    <property type="match status" value="1"/>
</dbReference>
<evidence type="ECO:0000256" key="7">
    <source>
        <dbReference type="ARBA" id="ARBA00023006"/>
    </source>
</evidence>
<proteinExistence type="inferred from homology"/>
<keyword evidence="10" id="KW-0010">Activator</keyword>
<evidence type="ECO:0000256" key="8">
    <source>
        <dbReference type="ARBA" id="ARBA00023015"/>
    </source>
</evidence>
<sequence>MTYLATLLSFRNSLNDDLLLPYPLSQGHGPQHHNRYVRDCQPVIHGNVTYETWTSDKTADFPVATTRVFVSKFPVAGGTLKSVYGHVTVVRNPLKTVSVLEPGGPQGCTKYRTATVEETAKPRKCLVAQNGGYFNTQIKQCLGNIVSDGNLVQNSKGIQNAQFGIKKDGTLVFGYLSEDDVLDEKNPFVQLVSGVVWLLRNGNIYINESKAAECEKTQETGTFDKFVNVVSARTAVGHDNKGQLILINFDGQTGDRGMNLWEMATFLKSLGVVNAINLDGGGSATLVLNGSLASYPSDHCVDDPMWRCPRSVSTVLCVHEPQCDPANCSGHGQCVLGECQCAANWKGPACNLPECEPAGCGSHGMCTANGCVCDAGWMDTNCSEECPLDFYGQDCKQECQCESMCLCDPVTGSCNITYETNRTLQRELKQKVNEKTNTSIPRFTSTLFGHAEDGNDCKTEPDFNEKEDDDEWILVDYLVDACTTTSREEADVYEKDASSLDCPALFSSSSSLEFTGDPSDPVFLQLDCCALEESWFITPPPCFTAGGHTPVLVEASPMENLLIEHPSMSVYAVNFRHDVKETTDKSIFSGRLQAQIENTCPQKDQNARKRKSESRWASGGAVSPCMLIETPHKEMEVTDFSGFTKYRFKNLFIKPSPLPCLSWGSSDDVWIKMLNKELKYVHDKSFLYQHSKLQPKMRTILLDWLLEVCEVYTLHRETFYLAQDFFDRFMLTQENINKNRLQLIGITSLFIACKIEEIYPPKLQALAYVTDGACTEKEILDMELIVLKALNWNLCPETAISWLKLYIQMASLKEDPNILLPQFSQDTFLQVAQLLDLCILDINSLDYQYGVLAAAAFFYHTSLEVVQKVSGLNWDSISNCVNWMAPFATTVTESSPAKLKDFQKISTEDRHNIQTHTNYLDILNEAHQKQAESPTMGRLSPVSVGGILTPPKSTEKPL</sequence>
<keyword evidence="4" id="KW-0963">Cytoplasm</keyword>
<evidence type="ECO:0000256" key="16">
    <source>
        <dbReference type="RuleBase" id="RU000383"/>
    </source>
</evidence>
<comment type="subcellular location">
    <subcellularLocation>
        <location evidence="2">Cytoplasm</location>
        <location evidence="2">Cytosol</location>
    </subcellularLocation>
    <subcellularLocation>
        <location evidence="1">Cytoplasmic vesicle</location>
        <location evidence="1">Autophagosome</location>
    </subcellularLocation>
    <subcellularLocation>
        <location evidence="15">Nucleus</location>
        <location evidence="15">Nuclear body</location>
    </subcellularLocation>
</comment>
<dbReference type="InterPro" id="IPR029431">
    <property type="entry name" value="TP53INP"/>
</dbReference>
<dbReference type="CDD" id="cd20582">
    <property type="entry name" value="CYCLIN_CCNE2_rpt2"/>
    <property type="match status" value="1"/>
</dbReference>
<evidence type="ECO:0000256" key="5">
    <source>
        <dbReference type="ARBA" id="ARBA00022553"/>
    </source>
</evidence>
<dbReference type="Pfam" id="PF14839">
    <property type="entry name" value="DOR"/>
    <property type="match status" value="1"/>
</dbReference>
<evidence type="ECO:0000259" key="19">
    <source>
        <dbReference type="SMART" id="SM01332"/>
    </source>
</evidence>
<evidence type="ECO:0000313" key="20">
    <source>
        <dbReference type="EMBL" id="RXM28465.1"/>
    </source>
</evidence>
<keyword evidence="9 16" id="KW-0195">Cyclin</keyword>
<feature type="region of interest" description="Disordered" evidence="17">
    <location>
        <begin position="931"/>
        <end position="958"/>
    </location>
</feature>
<dbReference type="PROSITE" id="PS00292">
    <property type="entry name" value="CYCLINS"/>
    <property type="match status" value="1"/>
</dbReference>
<comment type="similarity">
    <text evidence="3">Belongs to the cyclin family. Cyclin E subfamily.</text>
</comment>
<keyword evidence="8" id="KW-0805">Transcription regulation</keyword>
<dbReference type="CDD" id="cd20580">
    <property type="entry name" value="CYCLIN_CCNE2_rpt1"/>
    <property type="match status" value="1"/>
</dbReference>
<dbReference type="Proteomes" id="UP000289886">
    <property type="component" value="Unassembled WGS sequence"/>
</dbReference>
<dbReference type="Pfam" id="PF00134">
    <property type="entry name" value="Cyclin_N"/>
    <property type="match status" value="1"/>
</dbReference>
<dbReference type="Gene3D" id="2.10.25.10">
    <property type="entry name" value="Laminin"/>
    <property type="match status" value="1"/>
</dbReference>
<evidence type="ECO:0000256" key="10">
    <source>
        <dbReference type="ARBA" id="ARBA00023159"/>
    </source>
</evidence>
<keyword evidence="7" id="KW-0072">Autophagy</keyword>
<dbReference type="InterPro" id="IPR006671">
    <property type="entry name" value="Cyclin_N"/>
</dbReference>
<dbReference type="InterPro" id="IPR013763">
    <property type="entry name" value="Cyclin-like_dom"/>
</dbReference>
<organism evidence="20 21">
    <name type="scientific">Acipenser ruthenus</name>
    <name type="common">Sterlet sturgeon</name>
    <dbReference type="NCBI Taxonomy" id="7906"/>
    <lineage>
        <taxon>Eukaryota</taxon>
        <taxon>Metazoa</taxon>
        <taxon>Chordata</taxon>
        <taxon>Craniata</taxon>
        <taxon>Vertebrata</taxon>
        <taxon>Euteleostomi</taxon>
        <taxon>Actinopterygii</taxon>
        <taxon>Chondrostei</taxon>
        <taxon>Acipenseriformes</taxon>
        <taxon>Acipenseridae</taxon>
        <taxon>Acipenser</taxon>
    </lineage>
</organism>
<dbReference type="Pfam" id="PF02984">
    <property type="entry name" value="Cyclin_C"/>
    <property type="match status" value="1"/>
</dbReference>
<dbReference type="Pfam" id="PF09992">
    <property type="entry name" value="NAGPA"/>
    <property type="match status" value="1"/>
</dbReference>
<evidence type="ECO:0000256" key="13">
    <source>
        <dbReference type="ARBA" id="ARBA00023306"/>
    </source>
</evidence>
<evidence type="ECO:0000256" key="9">
    <source>
        <dbReference type="ARBA" id="ARBA00023127"/>
    </source>
</evidence>
<dbReference type="GO" id="GO:0016604">
    <property type="term" value="C:nuclear body"/>
    <property type="evidence" value="ECO:0007669"/>
    <property type="project" value="UniProtKB-SubCell"/>
</dbReference>
<dbReference type="Pfam" id="PF23106">
    <property type="entry name" value="EGF_Teneurin"/>
    <property type="match status" value="1"/>
</dbReference>
<dbReference type="PANTHER" id="PTHR40446">
    <property type="entry name" value="N-ACETYLGLUCOSAMINE-1-PHOSPHODIESTER ALPHA-N-ACETYLGLUCOSAMINIDASE"/>
    <property type="match status" value="1"/>
</dbReference>
<dbReference type="SUPFAM" id="SSF57196">
    <property type="entry name" value="EGF/Laminin"/>
    <property type="match status" value="1"/>
</dbReference>
<keyword evidence="21" id="KW-1185">Reference proteome</keyword>
<feature type="domain" description="Cyclin-like" evidence="18">
    <location>
        <begin position="703"/>
        <end position="788"/>
    </location>
</feature>
<dbReference type="GO" id="GO:0005776">
    <property type="term" value="C:autophagosome"/>
    <property type="evidence" value="ECO:0007669"/>
    <property type="project" value="UniProtKB-SubCell"/>
</dbReference>
<feature type="domain" description="Cyclin C-terminal" evidence="19">
    <location>
        <begin position="797"/>
        <end position="919"/>
    </location>
</feature>
<dbReference type="Gene3D" id="1.10.472.10">
    <property type="entry name" value="Cyclin-like"/>
    <property type="match status" value="2"/>
</dbReference>
<evidence type="ECO:0000256" key="12">
    <source>
        <dbReference type="ARBA" id="ARBA00023242"/>
    </source>
</evidence>
<evidence type="ECO:0000256" key="14">
    <source>
        <dbReference type="ARBA" id="ARBA00023329"/>
    </source>
</evidence>
<evidence type="ECO:0000256" key="3">
    <source>
        <dbReference type="ARBA" id="ARBA00007143"/>
    </source>
</evidence>
<dbReference type="SMART" id="SM01332">
    <property type="entry name" value="Cyclin_C"/>
    <property type="match status" value="1"/>
</dbReference>
<dbReference type="SUPFAM" id="SSF47954">
    <property type="entry name" value="Cyclin-like"/>
    <property type="match status" value="2"/>
</dbReference>
<evidence type="ECO:0000256" key="2">
    <source>
        <dbReference type="ARBA" id="ARBA00004514"/>
    </source>
</evidence>
<dbReference type="InterPro" id="IPR018711">
    <property type="entry name" value="NAGPA"/>
</dbReference>
<name>A0A444TZX4_ACIRT</name>
<protein>
    <submittedName>
        <fullName evidence="20">N-acetylglucosamine-1-phosphodiester alpha-N-acetylglucosaminidase</fullName>
    </submittedName>
</protein>
<accession>A0A444TZX4</accession>
<keyword evidence="6" id="KW-0132">Cell division</keyword>
<dbReference type="AlphaFoldDB" id="A0A444TZX4"/>
<evidence type="ECO:0000256" key="1">
    <source>
        <dbReference type="ARBA" id="ARBA00004419"/>
    </source>
</evidence>
<evidence type="ECO:0000313" key="21">
    <source>
        <dbReference type="Proteomes" id="UP000289886"/>
    </source>
</evidence>
<dbReference type="GO" id="GO:0005829">
    <property type="term" value="C:cytosol"/>
    <property type="evidence" value="ECO:0007669"/>
    <property type="project" value="UniProtKB-SubCell"/>
</dbReference>
<keyword evidence="5" id="KW-0597">Phosphoprotein</keyword>
<keyword evidence="11" id="KW-0804">Transcription</keyword>
<dbReference type="InterPro" id="IPR036915">
    <property type="entry name" value="Cyclin-like_sf"/>
</dbReference>
<comment type="caution">
    <text evidence="20">The sequence shown here is derived from an EMBL/GenBank/DDBJ whole genome shotgun (WGS) entry which is preliminary data.</text>
</comment>
<reference evidence="20 21" key="1">
    <citation type="submission" date="2019-01" db="EMBL/GenBank/DDBJ databases">
        <title>Draft Genome and Complete Hox-Cluster Characterization of the Sterlet Sturgeon (Acipenser ruthenus).</title>
        <authorList>
            <person name="Wei Q."/>
        </authorList>
    </citation>
    <scope>NUCLEOTIDE SEQUENCE [LARGE SCALE GENOMIC DNA]</scope>
    <source>
        <strain evidence="20">WHYD16114868_AA</strain>
        <tissue evidence="20">Blood</tissue>
    </source>
</reference>
<gene>
    <name evidence="20" type="ORF">EOD39_2607</name>
</gene>
<keyword evidence="13" id="KW-0131">Cell cycle</keyword>
<dbReference type="InterPro" id="IPR004367">
    <property type="entry name" value="Cyclin_C-dom"/>
</dbReference>
<evidence type="ECO:0000256" key="4">
    <source>
        <dbReference type="ARBA" id="ARBA00022490"/>
    </source>
</evidence>
<keyword evidence="12" id="KW-0539">Nucleus</keyword>
<dbReference type="FunFam" id="1.10.472.10:FF:000024">
    <property type="entry name" value="G1/S-specific cyclin-E1"/>
    <property type="match status" value="1"/>
</dbReference>
<dbReference type="PANTHER" id="PTHR40446:SF2">
    <property type="entry name" value="N-ACETYLGLUCOSAMINE-1-PHOSPHODIESTER ALPHA-N-ACETYLGLUCOSAMINIDASE"/>
    <property type="match status" value="1"/>
</dbReference>
<dbReference type="GO" id="GO:0006914">
    <property type="term" value="P:autophagy"/>
    <property type="evidence" value="ECO:0007669"/>
    <property type="project" value="UniProtKB-KW"/>
</dbReference>
<keyword evidence="14" id="KW-0968">Cytoplasmic vesicle</keyword>
<evidence type="ECO:0000256" key="17">
    <source>
        <dbReference type="SAM" id="MobiDB-lite"/>
    </source>
</evidence>